<feature type="domain" description="Pyrrolo-quinoline quinone repeat" evidence="1">
    <location>
        <begin position="409"/>
        <end position="506"/>
    </location>
</feature>
<keyword evidence="3" id="KW-1185">Reference proteome</keyword>
<dbReference type="SMART" id="SM00564">
    <property type="entry name" value="PQQ"/>
    <property type="match status" value="7"/>
</dbReference>
<dbReference type="InterPro" id="IPR018391">
    <property type="entry name" value="PQQ_b-propeller_rpt"/>
</dbReference>
<dbReference type="Gene3D" id="2.40.10.480">
    <property type="match status" value="1"/>
</dbReference>
<evidence type="ECO:0000259" key="1">
    <source>
        <dbReference type="Pfam" id="PF13360"/>
    </source>
</evidence>
<dbReference type="InterPro" id="IPR002372">
    <property type="entry name" value="PQQ_rpt_dom"/>
</dbReference>
<accession>A0ABY7GS11</accession>
<evidence type="ECO:0000313" key="3">
    <source>
        <dbReference type="Proteomes" id="UP001164459"/>
    </source>
</evidence>
<proteinExistence type="predicted"/>
<dbReference type="PANTHER" id="PTHR34512:SF30">
    <property type="entry name" value="OUTER MEMBRANE PROTEIN ASSEMBLY FACTOR BAMB"/>
    <property type="match status" value="1"/>
</dbReference>
<dbReference type="Gene3D" id="2.130.10.10">
    <property type="entry name" value="YVTN repeat-like/Quinoprotein amine dehydrogenase"/>
    <property type="match status" value="2"/>
</dbReference>
<name>A0ABY7GS11_9BACT</name>
<organism evidence="2 3">
    <name type="scientific">Nannocystis punicea</name>
    <dbReference type="NCBI Taxonomy" id="2995304"/>
    <lineage>
        <taxon>Bacteria</taxon>
        <taxon>Pseudomonadati</taxon>
        <taxon>Myxococcota</taxon>
        <taxon>Polyangia</taxon>
        <taxon>Nannocystales</taxon>
        <taxon>Nannocystaceae</taxon>
        <taxon>Nannocystis</taxon>
    </lineage>
</organism>
<feature type="domain" description="Pyrrolo-quinoline quinone repeat" evidence="1">
    <location>
        <begin position="179"/>
        <end position="377"/>
    </location>
</feature>
<protein>
    <submittedName>
        <fullName evidence="2">PQQ-like beta-propeller repeat protein</fullName>
    </submittedName>
</protein>
<dbReference type="EMBL" id="CP114040">
    <property type="protein sequence ID" value="WAS89745.1"/>
    <property type="molecule type" value="Genomic_DNA"/>
</dbReference>
<reference evidence="2" key="1">
    <citation type="submission" date="2022-11" db="EMBL/GenBank/DDBJ databases">
        <title>Minimal conservation of predation-associated metabolite biosynthetic gene clusters underscores biosynthetic potential of Myxococcota including descriptions for ten novel species: Archangium lansinium sp. nov., Myxococcus landrumus sp. nov., Nannocystis bai.</title>
        <authorList>
            <person name="Ahearne A."/>
            <person name="Stevens C."/>
            <person name="Dowd S."/>
        </authorList>
    </citation>
    <scope>NUCLEOTIDE SEQUENCE</scope>
    <source>
        <strain evidence="2">Fl3</strain>
    </source>
</reference>
<dbReference type="PANTHER" id="PTHR34512">
    <property type="entry name" value="CELL SURFACE PROTEIN"/>
    <property type="match status" value="1"/>
</dbReference>
<dbReference type="Proteomes" id="UP001164459">
    <property type="component" value="Chromosome"/>
</dbReference>
<dbReference type="InterPro" id="IPR011047">
    <property type="entry name" value="Quinoprotein_ADH-like_sf"/>
</dbReference>
<dbReference type="InterPro" id="IPR015943">
    <property type="entry name" value="WD40/YVTN_repeat-like_dom_sf"/>
</dbReference>
<dbReference type="SUPFAM" id="SSF50998">
    <property type="entry name" value="Quinoprotein alcohol dehydrogenase-like"/>
    <property type="match status" value="2"/>
</dbReference>
<evidence type="ECO:0000313" key="2">
    <source>
        <dbReference type="EMBL" id="WAS89745.1"/>
    </source>
</evidence>
<sequence>MPPGSIQPEVTAAPSRLAPERALVHPAWLVALALLLVNDHVFKAAGELPALFTGKASDFAGLFVAPVLLAALVRARSRAALLACHAAVGLGFVALKLVPAAATAWVELGARLGLRWQVVLDPSDLLALPMLLASWRVLVPCSRAAPPHVRGAWRRAAELAGLVLGLFACVATSKLPPHVPTARDGQVVIAARGDVPVHVLDLASGQPRAALRVTPASNPPSVAGGVVLTRDADGLAAVSLVDGVRRWTFPRRDDEHLGEPVADDARVYVHRRRFHATDNASVFDGEQLTAIDLATGREQWSIPVNQGAASILVPGALLLAEKSELTAIDPATGQPRWAFRGTDDIYSPIAAGPHVFFGDPAGTLHALDRETGHELWTWATGSRATFGVASPYHPPYLSAVDGLLFFVRRSELVAFDLASQRPRWTRPDVGAVTTAPGIALAQVHGKWHYVALDPATGQERWQLRLRGGFVAAPRIEDGVVVMNLEKAGLRAYDLADGRLRWTFDPRKHREREASQ</sequence>
<gene>
    <name evidence="2" type="ORF">O0S08_26430</name>
</gene>
<dbReference type="RefSeq" id="WP_269032055.1">
    <property type="nucleotide sequence ID" value="NZ_CP114040.1"/>
</dbReference>
<dbReference type="Pfam" id="PF13360">
    <property type="entry name" value="PQQ_2"/>
    <property type="match status" value="2"/>
</dbReference>